<dbReference type="OrthoDB" id="308449at2759"/>
<feature type="compositionally biased region" description="Basic residues" evidence="1">
    <location>
        <begin position="63"/>
        <end position="79"/>
    </location>
</feature>
<organism evidence="2 3">
    <name type="scientific">Xenopus laevis</name>
    <name type="common">African clawed frog</name>
    <dbReference type="NCBI Taxonomy" id="8355"/>
    <lineage>
        <taxon>Eukaryota</taxon>
        <taxon>Metazoa</taxon>
        <taxon>Chordata</taxon>
        <taxon>Craniata</taxon>
        <taxon>Vertebrata</taxon>
        <taxon>Euteleostomi</taxon>
        <taxon>Amphibia</taxon>
        <taxon>Batrachia</taxon>
        <taxon>Anura</taxon>
        <taxon>Pipoidea</taxon>
        <taxon>Pipidae</taxon>
        <taxon>Xenopodinae</taxon>
        <taxon>Xenopus</taxon>
        <taxon>Xenopus</taxon>
    </lineage>
</organism>
<evidence type="ECO:0000313" key="2">
    <source>
        <dbReference type="Proteomes" id="UP000186698"/>
    </source>
</evidence>
<sequence>MEKVQTSPSLLTCLSAWLPSGIDYKEKSNTTVTASAVKDCDRPKKKKAQNETTDKEASETQVVHKKRKTEIKQKKKPVK</sequence>
<dbReference type="KEGG" id="xla:121395128"/>
<evidence type="ECO:0000313" key="3">
    <source>
        <dbReference type="RefSeq" id="XP_041423668.1"/>
    </source>
</evidence>
<name>A0A8J1L2A5_XENLA</name>
<proteinExistence type="predicted"/>
<dbReference type="GeneID" id="121395128"/>
<feature type="region of interest" description="Disordered" evidence="1">
    <location>
        <begin position="32"/>
        <end position="79"/>
    </location>
</feature>
<feature type="compositionally biased region" description="Basic and acidic residues" evidence="1">
    <location>
        <begin position="38"/>
        <end position="58"/>
    </location>
</feature>
<reference evidence="3" key="1">
    <citation type="submission" date="2025-08" db="UniProtKB">
        <authorList>
            <consortium name="RefSeq"/>
        </authorList>
    </citation>
    <scope>IDENTIFICATION</scope>
    <source>
        <strain evidence="3">J_2021</strain>
        <tissue evidence="3">Erythrocytes</tissue>
    </source>
</reference>
<gene>
    <name evidence="3" type="primary">LOC121395128</name>
</gene>
<dbReference type="RefSeq" id="XP_041423668.1">
    <property type="nucleotide sequence ID" value="XM_041567734.1"/>
</dbReference>
<evidence type="ECO:0000256" key="1">
    <source>
        <dbReference type="SAM" id="MobiDB-lite"/>
    </source>
</evidence>
<dbReference type="AlphaFoldDB" id="A0A8J1L2A5"/>
<accession>A0A8J1L2A5</accession>
<keyword evidence="2" id="KW-1185">Reference proteome</keyword>
<dbReference type="Proteomes" id="UP000186698">
    <property type="component" value="Chromosome 6S"/>
</dbReference>
<protein>
    <submittedName>
        <fullName evidence="3">P21-activated protein kinase-interacting protein 1-like</fullName>
    </submittedName>
</protein>